<name>I0JRD5_HALH3</name>
<dbReference type="Proteomes" id="UP000007397">
    <property type="component" value="Chromosome"/>
</dbReference>
<evidence type="ECO:0000313" key="2">
    <source>
        <dbReference type="Proteomes" id="UP000007397"/>
    </source>
</evidence>
<protein>
    <submittedName>
        <fullName evidence="1">Uncharacterized protein</fullName>
    </submittedName>
</protein>
<proteinExistence type="predicted"/>
<reference evidence="1 2" key="1">
    <citation type="journal article" date="2013" name="Environ. Microbiol.">
        <title>Chloride and organic osmolytes: a hybrid strategy to cope with elevated salinities by the moderately halophilic, chloride-dependent bacterium Halobacillus halophilus.</title>
        <authorList>
            <person name="Saum S.H."/>
            <person name="Pfeiffer F."/>
            <person name="Palm P."/>
            <person name="Rampp M."/>
            <person name="Schuster S.C."/>
            <person name="Muller V."/>
            <person name="Oesterhelt D."/>
        </authorList>
    </citation>
    <scope>NUCLEOTIDE SEQUENCE [LARGE SCALE GENOMIC DNA]</scope>
    <source>
        <strain evidence="2">ATCC 35676 / DSM 2266 / JCM 20832 / KCTC 3685 / LMG 17431 / NBRC 102448 / NCIMB 2269</strain>
    </source>
</reference>
<organism evidence="1 2">
    <name type="scientific">Halobacillus halophilus (strain ATCC 35676 / DSM 2266 / JCM 20832 / KCTC 3685 / LMG 17431 / NBRC 102448 / NCIMB 2269)</name>
    <name type="common">Sporosarcina halophila</name>
    <dbReference type="NCBI Taxonomy" id="866895"/>
    <lineage>
        <taxon>Bacteria</taxon>
        <taxon>Bacillati</taxon>
        <taxon>Bacillota</taxon>
        <taxon>Bacilli</taxon>
        <taxon>Bacillales</taxon>
        <taxon>Bacillaceae</taxon>
        <taxon>Halobacillus</taxon>
    </lineage>
</organism>
<dbReference type="EMBL" id="HE717023">
    <property type="protein sequence ID" value="CCG46705.1"/>
    <property type="molecule type" value="Genomic_DNA"/>
</dbReference>
<dbReference type="KEGG" id="hhd:HBHAL_4364"/>
<sequence length="36" mass="4092">MELIPNLPKTIHKKVKFDDIQLMGAIVIEEQEISGI</sequence>
<accession>I0JRD5</accession>
<dbReference type="STRING" id="866895.HBHAL_4364"/>
<dbReference type="HOGENOM" id="CLU_3356528_0_0_9"/>
<evidence type="ECO:0000313" key="1">
    <source>
        <dbReference type="EMBL" id="CCG46705.1"/>
    </source>
</evidence>
<keyword evidence="2" id="KW-1185">Reference proteome</keyword>
<gene>
    <name evidence="1" type="ordered locus">HBHAL_4364</name>
</gene>
<dbReference type="AlphaFoldDB" id="I0JRD5"/>